<keyword evidence="2" id="KW-0732">Signal</keyword>
<evidence type="ECO:0000256" key="2">
    <source>
        <dbReference type="SAM" id="SignalP"/>
    </source>
</evidence>
<organism evidence="3 4">
    <name type="scientific">Sphingomonas sabuli</name>
    <dbReference type="NCBI Taxonomy" id="2764186"/>
    <lineage>
        <taxon>Bacteria</taxon>
        <taxon>Pseudomonadati</taxon>
        <taxon>Pseudomonadota</taxon>
        <taxon>Alphaproteobacteria</taxon>
        <taxon>Sphingomonadales</taxon>
        <taxon>Sphingomonadaceae</taxon>
        <taxon>Sphingomonas</taxon>
    </lineage>
</organism>
<feature type="signal peptide" evidence="2">
    <location>
        <begin position="1"/>
        <end position="24"/>
    </location>
</feature>
<dbReference type="KEGG" id="ssau:H8M03_06540"/>
<name>A0A7G9KZD2_9SPHN</name>
<gene>
    <name evidence="3" type="ORF">H8M03_06540</name>
</gene>
<evidence type="ECO:0008006" key="5">
    <source>
        <dbReference type="Google" id="ProtNLM"/>
    </source>
</evidence>
<keyword evidence="4" id="KW-1185">Reference proteome</keyword>
<feature type="region of interest" description="Disordered" evidence="1">
    <location>
        <begin position="24"/>
        <end position="51"/>
    </location>
</feature>
<protein>
    <recommendedName>
        <fullName evidence="5">DUF2946 domain-containing protein</fullName>
    </recommendedName>
</protein>
<sequence>MHKLAIRLLTLLAVMLMPFGMATAASPPPSSHAAMAEHCPDGQQAPSHHDGMVGECTMACASALPAAVPERTASDAVAPPVLLSAAIARLAGMELEIATPPPRLA</sequence>
<reference evidence="3 4" key="1">
    <citation type="submission" date="2020-08" db="EMBL/GenBank/DDBJ databases">
        <title>Sphingomonas sp. sand1-3 16S ribosomal RNA gene Genome sequencing and assembly.</title>
        <authorList>
            <person name="Kang M."/>
        </authorList>
    </citation>
    <scope>NUCLEOTIDE SEQUENCE [LARGE SCALE GENOMIC DNA]</scope>
    <source>
        <strain evidence="4">sand1-3</strain>
    </source>
</reference>
<evidence type="ECO:0000313" key="4">
    <source>
        <dbReference type="Proteomes" id="UP000515861"/>
    </source>
</evidence>
<dbReference type="Proteomes" id="UP000515861">
    <property type="component" value="Chromosome"/>
</dbReference>
<evidence type="ECO:0000256" key="1">
    <source>
        <dbReference type="SAM" id="MobiDB-lite"/>
    </source>
</evidence>
<evidence type="ECO:0000313" key="3">
    <source>
        <dbReference type="EMBL" id="QNM81731.1"/>
    </source>
</evidence>
<dbReference type="RefSeq" id="WP_187478687.1">
    <property type="nucleotide sequence ID" value="NZ_CP060697.1"/>
</dbReference>
<dbReference type="EMBL" id="CP060697">
    <property type="protein sequence ID" value="QNM81731.1"/>
    <property type="molecule type" value="Genomic_DNA"/>
</dbReference>
<accession>A0A7G9KZD2</accession>
<feature type="chain" id="PRO_5028954561" description="DUF2946 domain-containing protein" evidence="2">
    <location>
        <begin position="25"/>
        <end position="105"/>
    </location>
</feature>
<proteinExistence type="predicted"/>
<dbReference type="AlphaFoldDB" id="A0A7G9KZD2"/>